<dbReference type="AlphaFoldDB" id="A0A256FED1"/>
<name>A0A256FED1_9HYPH</name>
<gene>
    <name evidence="1" type="ORF">CEV31_3538</name>
</gene>
<keyword evidence="2" id="KW-1185">Reference proteome</keyword>
<organism evidence="1 2">
    <name type="scientific">Brucella thiophenivorans</name>
    <dbReference type="NCBI Taxonomy" id="571255"/>
    <lineage>
        <taxon>Bacteria</taxon>
        <taxon>Pseudomonadati</taxon>
        <taxon>Pseudomonadota</taxon>
        <taxon>Alphaproteobacteria</taxon>
        <taxon>Hyphomicrobiales</taxon>
        <taxon>Brucellaceae</taxon>
        <taxon>Brucella/Ochrobactrum group</taxon>
        <taxon>Brucella</taxon>
    </lineage>
</organism>
<dbReference type="EMBL" id="NNRJ01000054">
    <property type="protein sequence ID" value="OYR13016.1"/>
    <property type="molecule type" value="Genomic_DNA"/>
</dbReference>
<comment type="caution">
    <text evidence="1">The sequence shown here is derived from an EMBL/GenBank/DDBJ whole genome shotgun (WGS) entry which is preliminary data.</text>
</comment>
<accession>A0A256FED1</accession>
<evidence type="ECO:0000313" key="1">
    <source>
        <dbReference type="EMBL" id="OYR13016.1"/>
    </source>
</evidence>
<dbReference type="Proteomes" id="UP000215590">
    <property type="component" value="Unassembled WGS sequence"/>
</dbReference>
<protein>
    <submittedName>
        <fullName evidence="1">Uncharacterized protein</fullName>
    </submittedName>
</protein>
<evidence type="ECO:0000313" key="2">
    <source>
        <dbReference type="Proteomes" id="UP000215590"/>
    </source>
</evidence>
<proteinExistence type="predicted"/>
<sequence>MEVEQFRKIYAPSTGVATEGERAAVKARASKIVVSSCKAVAV</sequence>
<reference evidence="1 2" key="1">
    <citation type="submission" date="2017-07" db="EMBL/GenBank/DDBJ databases">
        <title>Phylogenetic study on the rhizospheric bacterium Ochrobactrum sp. A44.</title>
        <authorList>
            <person name="Krzyzanowska D.M."/>
            <person name="Ossowicki A."/>
            <person name="Rajewska M."/>
            <person name="Maciag T."/>
            <person name="Kaczynski Z."/>
            <person name="Czerwicka M."/>
            <person name="Jafra S."/>
        </authorList>
    </citation>
    <scope>NUCLEOTIDE SEQUENCE [LARGE SCALE GENOMIC DNA]</scope>
    <source>
        <strain evidence="1 2">DSM 7216</strain>
    </source>
</reference>